<comment type="caution">
    <text evidence="1">The sequence shown here is derived from an EMBL/GenBank/DDBJ whole genome shotgun (WGS) entry which is preliminary data.</text>
</comment>
<dbReference type="EMBL" id="FWXZ01000009">
    <property type="protein sequence ID" value="SMC90970.1"/>
    <property type="molecule type" value="Genomic_DNA"/>
</dbReference>
<name>A0AC61PQE4_9FIRM</name>
<accession>A0AC61PQE4</accession>
<sequence length="466" mass="48869">MTTVPKEKKPFQLFNLPLPIFLIITAVTIAATYLGVLPVGMTGCFLFMIVLGTILGWIGDHTPIIKDFLGGGAIVCIFGSALLVYFGILPAAKTVDGATVYNMTLPFGKLDLVGGITKFFKGDGAFLDWYIAALITGSILGMNRKLLMKAAARYFPAIFGGLILAFGLCCGIAAIMGYPVMNALLLIALPIMGGGMGAGATPLSKIFESSSAMSAEQALSVMTPAVAIGNAVSIVLAGILVKVIKGKMNGNGALMQAGSIDPKELEISPEMQAKRNALSLPNMGIGLLVSGAFFAWGFILAGAWKALGTGITIHAYAWMIITVAICKITNIIPERIEIACYQWFQFIMKNLTNMLLVGIGICYLEISTVISSFSVTYLVLCAATCIGAFVGAALIGKLVGFYPFESGVTAGLCMSNMGGTGDVAVLSAANRMELMPFAQISSRLGGAIILLLASLMLSVLSQFIVV</sequence>
<gene>
    <name evidence="1" type="ORF">SAMN06297397_3097</name>
</gene>
<evidence type="ECO:0000313" key="2">
    <source>
        <dbReference type="Proteomes" id="UP000192328"/>
    </source>
</evidence>
<reference evidence="1" key="1">
    <citation type="submission" date="2017-04" db="EMBL/GenBank/DDBJ databases">
        <authorList>
            <person name="Varghese N."/>
            <person name="Submissions S."/>
        </authorList>
    </citation>
    <scope>NUCLEOTIDE SEQUENCE</scope>
    <source>
        <strain evidence="1">WTE2008</strain>
    </source>
</reference>
<keyword evidence="2" id="KW-1185">Reference proteome</keyword>
<dbReference type="Proteomes" id="UP000192328">
    <property type="component" value="Unassembled WGS sequence"/>
</dbReference>
<evidence type="ECO:0000313" key="1">
    <source>
        <dbReference type="EMBL" id="SMC90970.1"/>
    </source>
</evidence>
<proteinExistence type="predicted"/>
<protein>
    <submittedName>
        <fullName evidence="1">Na+/citrate or Na+/malate symporter</fullName>
    </submittedName>
</protein>
<organism evidence="1 2">
    <name type="scientific">Aristaeella lactis</name>
    <dbReference type="NCBI Taxonomy" id="3046383"/>
    <lineage>
        <taxon>Bacteria</taxon>
        <taxon>Bacillati</taxon>
        <taxon>Bacillota</taxon>
        <taxon>Clostridia</taxon>
        <taxon>Eubacteriales</taxon>
        <taxon>Aristaeellaceae</taxon>
        <taxon>Aristaeella</taxon>
    </lineage>
</organism>